<dbReference type="CDD" id="cd00072">
    <property type="entry name" value="GYF"/>
    <property type="match status" value="1"/>
</dbReference>
<feature type="region of interest" description="Disordered" evidence="2">
    <location>
        <begin position="507"/>
        <end position="550"/>
    </location>
</feature>
<dbReference type="SMART" id="SM00444">
    <property type="entry name" value="GYF"/>
    <property type="match status" value="1"/>
</dbReference>
<evidence type="ECO:0000256" key="1">
    <source>
        <dbReference type="ARBA" id="ARBA00022553"/>
    </source>
</evidence>
<keyword evidence="1" id="KW-0597">Phosphoprotein</keyword>
<dbReference type="InterPro" id="IPR026320">
    <property type="entry name" value="PRR14"/>
</dbReference>
<feature type="compositionally biased region" description="Basic and acidic residues" evidence="2">
    <location>
        <begin position="372"/>
        <end position="385"/>
    </location>
</feature>
<dbReference type="Pfam" id="PF15386">
    <property type="entry name" value="Tantalus"/>
    <property type="match status" value="1"/>
</dbReference>
<evidence type="ECO:0000313" key="5">
    <source>
        <dbReference type="Proteomes" id="UP000830375"/>
    </source>
</evidence>
<dbReference type="PANTHER" id="PTHR14522:SF2">
    <property type="entry name" value="PROLINE-RICH PROTEIN 14"/>
    <property type="match status" value="1"/>
</dbReference>
<evidence type="ECO:0000313" key="4">
    <source>
        <dbReference type="EMBL" id="KAI2666244.1"/>
    </source>
</evidence>
<dbReference type="Pfam" id="PF02213">
    <property type="entry name" value="GYF"/>
    <property type="match status" value="1"/>
</dbReference>
<keyword evidence="5" id="KW-1185">Reference proteome</keyword>
<feature type="compositionally biased region" description="Polar residues" evidence="2">
    <location>
        <begin position="1035"/>
        <end position="1044"/>
    </location>
</feature>
<feature type="compositionally biased region" description="Basic residues" evidence="2">
    <location>
        <begin position="955"/>
        <end position="964"/>
    </location>
</feature>
<protein>
    <submittedName>
        <fullName evidence="4">CD2 antigen cytoplasmic tail-binding protein 2</fullName>
    </submittedName>
</protein>
<dbReference type="InterPro" id="IPR028149">
    <property type="entry name" value="Tantalus-like"/>
</dbReference>
<accession>A0ABQ8MTU1</accession>
<feature type="region of interest" description="Disordered" evidence="2">
    <location>
        <begin position="362"/>
        <end position="389"/>
    </location>
</feature>
<feature type="compositionally biased region" description="Polar residues" evidence="2">
    <location>
        <begin position="848"/>
        <end position="861"/>
    </location>
</feature>
<gene>
    <name evidence="4" type="ORF">H4Q32_010060</name>
</gene>
<dbReference type="InterPro" id="IPR003169">
    <property type="entry name" value="GYF"/>
</dbReference>
<dbReference type="Proteomes" id="UP000830375">
    <property type="component" value="Unassembled WGS sequence"/>
</dbReference>
<feature type="compositionally biased region" description="Basic and acidic residues" evidence="2">
    <location>
        <begin position="152"/>
        <end position="167"/>
    </location>
</feature>
<feature type="region of interest" description="Disordered" evidence="2">
    <location>
        <begin position="848"/>
        <end position="875"/>
    </location>
</feature>
<sequence length="1359" mass="151208">MSKRKVTFEDGDGEITLEDVPKKKIVEGVSGPGSRFKEKHSLDSDEEDEGEDGENESKYDILASDDVEAKRKRRIGDEDEAEEEMKREEQRKDSEEDEDEEEEKAPVEDPLATYSHYQLTEAIIELMLPGETVAAALRRLGGLGRQKKKGRLREGEEEKKETSNRDADKLDKLTALADRLVGIGEFEIYQQTYEKLAYKLKGLTKGKAAKTLGDQEDENDELDMFADEFDEKHGDEKDEDKDNSRVSDEVMWEYKWDNEENSELYGPFSSQQMQDWVDEGYFKDGVYCRRIDQEGAPPGTHSRRIIGLNSERNGETRAPSGMEMSHKHRLIIQQTSSGVEAEMEEQYSEDENYKLVSPCVSSQIGDGSPAKEQSHDQKAMEKESPESPSAIKRWEFGPLLQSFKSKMASFTEIVMSPVRLFKPSETLSLIALPDQREQLIESNVENSTQTEEAETDKCRNGLFPKRPSAEKVQCNTAAKRHRVAQRLNFCNNHEPVLDHIEKHNELSPNEENQIDRPSSQSQDVLQDGTRDPSPCKAHSPFLRTRPNLSTDKHLNSASAMCVTSQAIVQTDALVVLHRLSGERQTRRSGTACGHEHESYFSESNMLKPESDSSTIKTCANKPNLGFPSLSTASDFDVIDKGTSTACSEESLSRMAIRKSPRKKYLSGSSGLATFVTRSKTLDVEMKESPYENRIEWTQHSAELSDPPKTCVREVRPKRCRDTPQSKIDLQARGKCDLQIAKEGRPVRNKNVKNNIVTLEINQVEETFVQVRKKRKGVSTMQPLQDSNVHVSTNAAHVAMRNSVEASDKMGQDKTMRSRLRKNVKYRTSCNEDTTSSQNDTQNVLIDKTMNGQSLGFQPLSTETRKTRRHLKTTGDALRRKSIRSPKHKFEDYSVTSVVDPAGPSQPSKRTLLHSKQSVIVAEEQEMCISGLKSEEEIQELTSPGATAPLHSERKLSRHTKNVIRPRREDVSVAKRKGAPGGNNEAESQEQAKEAVPVVSLSGSGRNRLLRSYSCPEIPSLVFSDCHLPWSHTHDNSTTSPSRKSSPAPLPMHLHSPSKRTRRHTVCSVEIEREIAPLCLRKEVYPTSRGSPLCPSSPYSPSTSLTALASCFLSSPLAFLSKSSSQGRSHAGDTNTGSVSAASSFVAASSSPSSFSPLFTSTLTSCHPLSGPSSVTPSPETPSASVSSLCSAFSQSSLEGDSRVLQMECEESIDEERSNFDLKLSAAISEEKALIKKKDFSLEEIYTNKNFSKPPDGRLETIFEVPLNRRDGSQAVVGQKKVKRFVEFPELGVARKPKKPLVGVTAGGGAQRNAGICRTRRGVGVSSKVEDSLTLQQLESLLCSKLEELDTWMALQQVAG</sequence>
<feature type="compositionally biased region" description="Basic and acidic residues" evidence="2">
    <location>
        <begin position="84"/>
        <end position="94"/>
    </location>
</feature>
<proteinExistence type="predicted"/>
<dbReference type="PANTHER" id="PTHR14522">
    <property type="entry name" value="EMO2-RELATED"/>
    <property type="match status" value="1"/>
</dbReference>
<feature type="region of interest" description="Disordered" evidence="2">
    <location>
        <begin position="1"/>
        <end position="113"/>
    </location>
</feature>
<feature type="compositionally biased region" description="Basic residues" evidence="2">
    <location>
        <begin position="1055"/>
        <end position="1064"/>
    </location>
</feature>
<feature type="region of interest" description="Disordered" evidence="2">
    <location>
        <begin position="145"/>
        <end position="167"/>
    </location>
</feature>
<feature type="region of interest" description="Disordered" evidence="2">
    <location>
        <begin position="444"/>
        <end position="464"/>
    </location>
</feature>
<feature type="region of interest" description="Disordered" evidence="2">
    <location>
        <begin position="941"/>
        <end position="996"/>
    </location>
</feature>
<feature type="region of interest" description="Disordered" evidence="2">
    <location>
        <begin position="1032"/>
        <end position="1064"/>
    </location>
</feature>
<evidence type="ECO:0000259" key="3">
    <source>
        <dbReference type="PROSITE" id="PS50829"/>
    </source>
</evidence>
<dbReference type="EMBL" id="JACTAM010000003">
    <property type="protein sequence ID" value="KAI2666244.1"/>
    <property type="molecule type" value="Genomic_DNA"/>
</dbReference>
<feature type="domain" description="GYF" evidence="3">
    <location>
        <begin position="249"/>
        <end position="309"/>
    </location>
</feature>
<organism evidence="4 5">
    <name type="scientific">Labeo rohita</name>
    <name type="common">Indian major carp</name>
    <name type="synonym">Cyprinus rohita</name>
    <dbReference type="NCBI Taxonomy" id="84645"/>
    <lineage>
        <taxon>Eukaryota</taxon>
        <taxon>Metazoa</taxon>
        <taxon>Chordata</taxon>
        <taxon>Craniata</taxon>
        <taxon>Vertebrata</taxon>
        <taxon>Euteleostomi</taxon>
        <taxon>Actinopterygii</taxon>
        <taxon>Neopterygii</taxon>
        <taxon>Teleostei</taxon>
        <taxon>Ostariophysi</taxon>
        <taxon>Cypriniformes</taxon>
        <taxon>Cyprinidae</taxon>
        <taxon>Labeoninae</taxon>
        <taxon>Labeonini</taxon>
        <taxon>Labeo</taxon>
    </lineage>
</organism>
<feature type="compositionally biased region" description="Acidic residues" evidence="2">
    <location>
        <begin position="44"/>
        <end position="54"/>
    </location>
</feature>
<dbReference type="Gene3D" id="3.30.1490.40">
    <property type="match status" value="1"/>
</dbReference>
<dbReference type="PROSITE" id="PS50829">
    <property type="entry name" value="GYF"/>
    <property type="match status" value="1"/>
</dbReference>
<evidence type="ECO:0000256" key="2">
    <source>
        <dbReference type="SAM" id="MobiDB-lite"/>
    </source>
</evidence>
<dbReference type="InterPro" id="IPR035445">
    <property type="entry name" value="GYF-like_dom_sf"/>
</dbReference>
<dbReference type="SUPFAM" id="SSF55277">
    <property type="entry name" value="GYF domain"/>
    <property type="match status" value="1"/>
</dbReference>
<name>A0ABQ8MTU1_LABRO</name>
<feature type="compositionally biased region" description="Polar residues" evidence="2">
    <location>
        <begin position="507"/>
        <end position="524"/>
    </location>
</feature>
<reference evidence="4 5" key="1">
    <citation type="submission" date="2022-01" db="EMBL/GenBank/DDBJ databases">
        <title>A high-quality chromosome-level genome assembly of rohu carp, Labeo rohita.</title>
        <authorList>
            <person name="Arick M.A. II"/>
            <person name="Hsu C.-Y."/>
            <person name="Magbanua Z."/>
            <person name="Pechanova O."/>
            <person name="Grover C."/>
            <person name="Miller E."/>
            <person name="Thrash A."/>
            <person name="Ezzel L."/>
            <person name="Alam S."/>
            <person name="Benzie J."/>
            <person name="Hamilton M."/>
            <person name="Karsi A."/>
            <person name="Lawrence M.L."/>
            <person name="Peterson D.G."/>
        </authorList>
    </citation>
    <scope>NUCLEOTIDE SEQUENCE [LARGE SCALE GENOMIC DNA]</scope>
    <source>
        <strain evidence="5">BAU-BD-2019</strain>
        <tissue evidence="4">Blood</tissue>
    </source>
</reference>
<comment type="caution">
    <text evidence="4">The sequence shown here is derived from an EMBL/GenBank/DDBJ whole genome shotgun (WGS) entry which is preliminary data.</text>
</comment>